<name>A0A1W1V781_9DEIO</name>
<accession>A0A1W1V781</accession>
<dbReference type="AlphaFoldDB" id="A0A1W1V781"/>
<organism evidence="1 2">
    <name type="scientific">Deinococcus hopiensis KR-140</name>
    <dbReference type="NCBI Taxonomy" id="695939"/>
    <lineage>
        <taxon>Bacteria</taxon>
        <taxon>Thermotogati</taxon>
        <taxon>Deinococcota</taxon>
        <taxon>Deinococci</taxon>
        <taxon>Deinococcales</taxon>
        <taxon>Deinococcaceae</taxon>
        <taxon>Deinococcus</taxon>
    </lineage>
</organism>
<proteinExistence type="predicted"/>
<dbReference type="STRING" id="695939.SAMN00790413_00315"/>
<dbReference type="EMBL" id="FWWU01000009">
    <property type="protein sequence ID" value="SMB89218.1"/>
    <property type="molecule type" value="Genomic_DNA"/>
</dbReference>
<sequence>MLELTLTPAHGLHQSVDYPLQVTYPADRAIQPTHTARMELRYALDDPEPVDILTTENGRLVLNASGDGSANVWMTSAWSDGAHWADVWASSTCVQRDGLTPERIGQLFPAESPGLRRMHTAQP</sequence>
<keyword evidence="2" id="KW-1185">Reference proteome</keyword>
<gene>
    <name evidence="1" type="ORF">SAMN00790413_00315</name>
</gene>
<dbReference type="Proteomes" id="UP000192582">
    <property type="component" value="Unassembled WGS sequence"/>
</dbReference>
<dbReference type="RefSeq" id="WP_139806805.1">
    <property type="nucleotide sequence ID" value="NZ_FWWU01000009.1"/>
</dbReference>
<protein>
    <submittedName>
        <fullName evidence="1">Uncharacterized protein</fullName>
    </submittedName>
</protein>
<reference evidence="1 2" key="1">
    <citation type="submission" date="2017-04" db="EMBL/GenBank/DDBJ databases">
        <authorList>
            <person name="Afonso C.L."/>
            <person name="Miller P.J."/>
            <person name="Scott M.A."/>
            <person name="Spackman E."/>
            <person name="Goraichik I."/>
            <person name="Dimitrov K.M."/>
            <person name="Suarez D.L."/>
            <person name="Swayne D.E."/>
        </authorList>
    </citation>
    <scope>NUCLEOTIDE SEQUENCE [LARGE SCALE GENOMIC DNA]</scope>
    <source>
        <strain evidence="1 2">KR-140</strain>
    </source>
</reference>
<evidence type="ECO:0000313" key="2">
    <source>
        <dbReference type="Proteomes" id="UP000192582"/>
    </source>
</evidence>
<evidence type="ECO:0000313" key="1">
    <source>
        <dbReference type="EMBL" id="SMB89218.1"/>
    </source>
</evidence>